<evidence type="ECO:0000313" key="10">
    <source>
        <dbReference type="Proteomes" id="UP001327560"/>
    </source>
</evidence>
<keyword evidence="10" id="KW-1185">Reference proteome</keyword>
<feature type="compositionally biased region" description="Basic and acidic residues" evidence="8">
    <location>
        <begin position="735"/>
        <end position="753"/>
    </location>
</feature>
<dbReference type="Gene3D" id="2.30.30.140">
    <property type="match status" value="1"/>
</dbReference>
<feature type="compositionally biased region" description="Basic and acidic residues" evidence="8">
    <location>
        <begin position="435"/>
        <end position="445"/>
    </location>
</feature>
<organism evidence="9 10">
    <name type="scientific">Canna indica</name>
    <name type="common">Indian-shot</name>
    <dbReference type="NCBI Taxonomy" id="4628"/>
    <lineage>
        <taxon>Eukaryota</taxon>
        <taxon>Viridiplantae</taxon>
        <taxon>Streptophyta</taxon>
        <taxon>Embryophyta</taxon>
        <taxon>Tracheophyta</taxon>
        <taxon>Spermatophyta</taxon>
        <taxon>Magnoliopsida</taxon>
        <taxon>Liliopsida</taxon>
        <taxon>Zingiberales</taxon>
        <taxon>Cannaceae</taxon>
        <taxon>Canna</taxon>
    </lineage>
</organism>
<feature type="compositionally biased region" description="Low complexity" evidence="8">
    <location>
        <begin position="326"/>
        <end position="337"/>
    </location>
</feature>
<evidence type="ECO:0000256" key="7">
    <source>
        <dbReference type="ARBA" id="ARBA00023306"/>
    </source>
</evidence>
<feature type="compositionally biased region" description="Basic and acidic residues" evidence="8">
    <location>
        <begin position="273"/>
        <end position="283"/>
    </location>
</feature>
<dbReference type="GO" id="GO:0007064">
    <property type="term" value="P:mitotic sister chromatid cohesion"/>
    <property type="evidence" value="ECO:0007669"/>
    <property type="project" value="InterPro"/>
</dbReference>
<dbReference type="GO" id="GO:0005634">
    <property type="term" value="C:nucleus"/>
    <property type="evidence" value="ECO:0007669"/>
    <property type="project" value="UniProtKB-SubCell"/>
</dbReference>
<feature type="compositionally biased region" description="Basic and acidic residues" evidence="8">
    <location>
        <begin position="371"/>
        <end position="384"/>
    </location>
</feature>
<keyword evidence="6" id="KW-0539">Nucleus</keyword>
<keyword evidence="5" id="KW-0234">DNA repair</keyword>
<sequence length="837" mass="91521">MVSKVRELEDRLREVGSRLESPPSSVDELLTILDHTESLLSKVDQSPTQSMSNALRPSMRALVAKELLGHSDMDVKVAVASCFSEITRITAPETPYEDNLMKEIFQSIVQAFENLDDMSSRSFPKRVAILETVAKVRSCVVMLDLECDALILEMFRHFLKTIRPNHSDKIFSSMEMIMTLVLEESEDISSELILCLLDSIKNDNKDILPVARRLGEKVISNCDAKLKPYLLELSQSAGISLNDYGKVVASICQERPGGMQQLDINASDEDMADESKQSERATSDELLQGSSKMEPQVGRPETPEKSPKSMMSNGTMQMGNGESVAEPSSPEQKPESSVDGDQAKMGAAADREVSDNMESASLQPEAVPDPVAKKIRDSGTEKDPSPQAEVPSATRQKRGRSRSKVGTTGHEDTAVTGESVSALHKKKSQMGDNLSSKDSDFKESDGIGDSGNIEKPAIVTRVSEEKSQRKTSRKSLRSKTNNEGISPKLQSPKTEQQDNLKLKKERPGESASKEVLSTKKTAAKVSKAQCNPEESATIKSGRKRGHGAKEVSETPTSDNNLDESLVGSRIRVWWPMDKKFYHGVVESYDHISMKHKIHYSDGDVEVLLLKKERWELIKDDNKQDKKQTKDSNDPDASSEEPKSEPAKSSPSPILDETNKDTPKSGAASNSHRKGRPPKAAASNIDDIPSSSKLKERATSKSKDDSSKSGTKLKKDNAKSKDDNSDAVKSTSKTGSKLEDNAHKASKKSVDDTPRSTSSKVRKDALKNKSSEDSPRTGLKSRGSTITKTGAEPKANTSNEKGKAKVWGSETSGKVHPKTTPKAPDNDASVGKKRKRKG</sequence>
<dbReference type="Proteomes" id="UP001327560">
    <property type="component" value="Chromosome 5"/>
</dbReference>
<evidence type="ECO:0000256" key="8">
    <source>
        <dbReference type="SAM" id="MobiDB-lite"/>
    </source>
</evidence>
<dbReference type="SUPFAM" id="SSF48371">
    <property type="entry name" value="ARM repeat"/>
    <property type="match status" value="1"/>
</dbReference>
<feature type="compositionally biased region" description="Basic and acidic residues" evidence="8">
    <location>
        <begin position="692"/>
        <end position="725"/>
    </location>
</feature>
<keyword evidence="4" id="KW-0498">Mitosis</keyword>
<keyword evidence="7" id="KW-0131">Cell cycle</keyword>
<evidence type="ECO:0000256" key="6">
    <source>
        <dbReference type="ARBA" id="ARBA00023242"/>
    </source>
</evidence>
<dbReference type="Pfam" id="PF20168">
    <property type="entry name" value="PDS5"/>
    <property type="match status" value="1"/>
</dbReference>
<feature type="compositionally biased region" description="Polar residues" evidence="8">
    <location>
        <begin position="478"/>
        <end position="494"/>
    </location>
</feature>
<dbReference type="SUPFAM" id="SSF63748">
    <property type="entry name" value="Tudor/PWWP/MBT"/>
    <property type="match status" value="1"/>
</dbReference>
<keyword evidence="2" id="KW-0132">Cell division</keyword>
<feature type="region of interest" description="Disordered" evidence="8">
    <location>
        <begin position="616"/>
        <end position="837"/>
    </location>
</feature>
<name>A0AAQ3QDJ5_9LILI</name>
<feature type="compositionally biased region" description="Low complexity" evidence="8">
    <location>
        <begin position="518"/>
        <end position="528"/>
    </location>
</feature>
<dbReference type="GO" id="GO:0035825">
    <property type="term" value="P:homologous recombination"/>
    <property type="evidence" value="ECO:0007669"/>
    <property type="project" value="UniProtKB-ARBA"/>
</dbReference>
<keyword evidence="3" id="KW-0227">DNA damage</keyword>
<evidence type="ECO:0000256" key="3">
    <source>
        <dbReference type="ARBA" id="ARBA00022763"/>
    </source>
</evidence>
<evidence type="ECO:0000256" key="5">
    <source>
        <dbReference type="ARBA" id="ARBA00023204"/>
    </source>
</evidence>
<evidence type="ECO:0000256" key="2">
    <source>
        <dbReference type="ARBA" id="ARBA00022618"/>
    </source>
</evidence>
<dbReference type="PANTHER" id="PTHR12663">
    <property type="entry name" value="ANDROGEN INDUCED INHIBITOR OF PROLIFERATION AS3 / PDS5-RELATED"/>
    <property type="match status" value="1"/>
</dbReference>
<dbReference type="GO" id="GO:0000785">
    <property type="term" value="C:chromatin"/>
    <property type="evidence" value="ECO:0007669"/>
    <property type="project" value="TreeGrafter"/>
</dbReference>
<comment type="subcellular location">
    <subcellularLocation>
        <location evidence="1">Nucleus</location>
    </subcellularLocation>
</comment>
<reference evidence="9 10" key="1">
    <citation type="submission" date="2023-10" db="EMBL/GenBank/DDBJ databases">
        <title>Chromosome-scale genome assembly provides insights into flower coloration mechanisms of Canna indica.</title>
        <authorList>
            <person name="Li C."/>
        </authorList>
    </citation>
    <scope>NUCLEOTIDE SEQUENCE [LARGE SCALE GENOMIC DNA]</scope>
    <source>
        <tissue evidence="9">Flower</tissue>
    </source>
</reference>
<evidence type="ECO:0000256" key="4">
    <source>
        <dbReference type="ARBA" id="ARBA00022776"/>
    </source>
</evidence>
<dbReference type="InterPro" id="IPR039776">
    <property type="entry name" value="Pds5"/>
</dbReference>
<dbReference type="GO" id="GO:0006281">
    <property type="term" value="P:DNA repair"/>
    <property type="evidence" value="ECO:0007669"/>
    <property type="project" value="UniProtKB-KW"/>
</dbReference>
<dbReference type="InterPro" id="IPR016024">
    <property type="entry name" value="ARM-type_fold"/>
</dbReference>
<feature type="compositionally biased region" description="Polar residues" evidence="8">
    <location>
        <begin position="309"/>
        <end position="320"/>
    </location>
</feature>
<dbReference type="CDD" id="cd20404">
    <property type="entry name" value="Tudor_Agenet_AtEML-like"/>
    <property type="match status" value="1"/>
</dbReference>
<dbReference type="GO" id="GO:0051301">
    <property type="term" value="P:cell division"/>
    <property type="evidence" value="ECO:0007669"/>
    <property type="project" value="UniProtKB-KW"/>
</dbReference>
<feature type="compositionally biased region" description="Basic and acidic residues" evidence="8">
    <location>
        <begin position="760"/>
        <end position="774"/>
    </location>
</feature>
<evidence type="ECO:0000313" key="9">
    <source>
        <dbReference type="EMBL" id="WOL08646.1"/>
    </source>
</evidence>
<dbReference type="PANTHER" id="PTHR12663:SF3">
    <property type="entry name" value="SISTER CHROMATID COHESION PROTEIN PDS5 HOMOLOG C"/>
    <property type="match status" value="1"/>
</dbReference>
<gene>
    <name evidence="9" type="ORF">Cni_G17399</name>
</gene>
<evidence type="ECO:0000256" key="1">
    <source>
        <dbReference type="ARBA" id="ARBA00004123"/>
    </source>
</evidence>
<feature type="compositionally biased region" description="Basic and acidic residues" evidence="8">
    <location>
        <begin position="495"/>
        <end position="512"/>
    </location>
</feature>
<proteinExistence type="predicted"/>
<dbReference type="EMBL" id="CP136894">
    <property type="protein sequence ID" value="WOL08646.1"/>
    <property type="molecule type" value="Genomic_DNA"/>
</dbReference>
<protein>
    <submittedName>
        <fullName evidence="9">Uncharacterized protein</fullName>
    </submittedName>
</protein>
<accession>A0AAQ3QDJ5</accession>
<feature type="region of interest" description="Disordered" evidence="8">
    <location>
        <begin position="268"/>
        <end position="565"/>
    </location>
</feature>
<feature type="compositionally biased region" description="Basic and acidic residues" evidence="8">
    <location>
        <begin position="616"/>
        <end position="632"/>
    </location>
</feature>
<dbReference type="AlphaFoldDB" id="A0AAQ3QDJ5"/>